<dbReference type="InParanoid" id="A0A0B2UGV4"/>
<comment type="caution">
    <text evidence="8">The sequence shown here is derived from an EMBL/GenBank/DDBJ whole genome shotgun (WGS) entry which is preliminary data.</text>
</comment>
<dbReference type="STRING" id="1354746.A0A0B2UGV4"/>
<feature type="domain" description="PI3K/PI4K catalytic" evidence="6">
    <location>
        <begin position="1542"/>
        <end position="1841"/>
    </location>
</feature>
<reference evidence="8 9" key="1">
    <citation type="journal article" date="2014" name="MBio">
        <title>The Ordospora colligata genome; evolution of extreme reduction in microsporidia and host-to-parasite horizontal gene transfer.</title>
        <authorList>
            <person name="Pombert J.-F."/>
            <person name="Haag K.L."/>
            <person name="Beidas S."/>
            <person name="Ebert D."/>
            <person name="Keeling P.J."/>
        </authorList>
    </citation>
    <scope>NUCLEOTIDE SEQUENCE [LARGE SCALE GENOMIC DNA]</scope>
    <source>
        <strain evidence="8 9">OC4</strain>
    </source>
</reference>
<dbReference type="SMART" id="SM00146">
    <property type="entry name" value="PI3Kc"/>
    <property type="match status" value="1"/>
</dbReference>
<evidence type="ECO:0000256" key="2">
    <source>
        <dbReference type="ARBA" id="ARBA00010769"/>
    </source>
</evidence>
<dbReference type="GO" id="GO:0005634">
    <property type="term" value="C:nucleus"/>
    <property type="evidence" value="ECO:0007669"/>
    <property type="project" value="UniProtKB-SubCell"/>
</dbReference>
<dbReference type="CDD" id="cd00892">
    <property type="entry name" value="PIKKc_ATR"/>
    <property type="match status" value="1"/>
</dbReference>
<dbReference type="InterPro" id="IPR036940">
    <property type="entry name" value="PI3/4_kinase_cat_sf"/>
</dbReference>
<dbReference type="RefSeq" id="XP_014564313.1">
    <property type="nucleotide sequence ID" value="XM_014708827.1"/>
</dbReference>
<dbReference type="Proteomes" id="UP000031056">
    <property type="component" value="Unassembled WGS sequence"/>
</dbReference>
<proteinExistence type="inferred from homology"/>
<dbReference type="InterPro" id="IPR050517">
    <property type="entry name" value="DDR_Repair_Kinase"/>
</dbReference>
<organism evidence="8 9">
    <name type="scientific">Ordospora colligata OC4</name>
    <dbReference type="NCBI Taxonomy" id="1354746"/>
    <lineage>
        <taxon>Eukaryota</taxon>
        <taxon>Fungi</taxon>
        <taxon>Fungi incertae sedis</taxon>
        <taxon>Microsporidia</taxon>
        <taxon>Ordosporidae</taxon>
        <taxon>Ordospora</taxon>
    </lineage>
</organism>
<comment type="similarity">
    <text evidence="2">Belongs to the PI3/PI4-kinase family. ATM subfamily.</text>
</comment>
<dbReference type="Pfam" id="PF02260">
    <property type="entry name" value="FATC"/>
    <property type="match status" value="1"/>
</dbReference>
<dbReference type="VEuPathDB" id="MicrosporidiaDB:M896_021090"/>
<evidence type="ECO:0000313" key="9">
    <source>
        <dbReference type="Proteomes" id="UP000031056"/>
    </source>
</evidence>
<dbReference type="InterPro" id="IPR011009">
    <property type="entry name" value="Kinase-like_dom_sf"/>
</dbReference>
<evidence type="ECO:0000256" key="4">
    <source>
        <dbReference type="ARBA" id="ARBA00022763"/>
    </source>
</evidence>
<dbReference type="EMBL" id="JOKQ01000002">
    <property type="protein sequence ID" value="KHN70271.1"/>
    <property type="molecule type" value="Genomic_DNA"/>
</dbReference>
<sequence length="1853" mass="216405">MNYMYLKNLCLQQLESGEGYLQIFKDSLDKIVSLEILNAVIYLAICDDDEGALGNLLDVFIRMLDASVAFYEEFEKSDFHMILFRRMLSHVNYTKLRWIYSKIEARRASTVIEDIEFLGRNVYNYCLYKKMYGDFQFDLELDVTSLDTAELGVFLDVLRAICIDNRENLSLIEYLKRIAKSVNVDILLAIVDPKCIIHSTMIGAEEMYLLNPAQVIEPDERMLVRVALCSVNAEQNKCKVCGNHVLRSDANAQKYLDDAMCAEKYLGEAILDIDELCNAVSHCKTFRSHRTFTALLKHIFKIQNNLEHCFHLRWFRIEESSSEENTMITLLKHVSETLGIEDLSNVLKIFSYTDLTPKVTFSYFVVLFNGLSRHSANVFLRDVILNVVMRSKTEFMKIRPMIFEYYLSTTAMMGNEAMQCENLNTKHNTSSDWNKNESCIDYANAHDLRYNECIEIRNNRRFEDFFRPLVQFFSEDCEVFVRNNMFYIYPVVYSIPFLYRYVSDPEFSRMHGHLLVVSLLLQDNPNKIQCMGYESHELMEMGVDVIAPLFFNGYFKYNVLEKFFGDVNEYISNNLSKFLFELKRIYVERPFELRVCVFKVMKHVIDAVNESMSMVSNCLFPFIEFFIRKHEDECGANCKSVFIEYYSSFFDAKQFMKSMPRIFLYMDVEKIVEWSNIRRREEYLDLISRLLDAKGYFVREIVTTKAVELLERMFMQQQVLDNCVVKSNIVHENVARVNITEAEHEEMFVKNMLRCFFTDECFRAKIGDVYKKLRVIDEKSSSMIGSISRKYLPTDPLCIDSDVPYIECSLESIASVMVQMFLLDINPRKQDIYFFVIQETLKYVNKKFDKNVESIVEQFRSTQYFYEHLPARCAEKMYEKTYAFRRFLENVYRCLLYNLEELNKQEYFDLLKYGCLLDESFLEFNCLCLCRMFLECGDNRILEITAEITEDLEVGIDTMIPRFILKLDRFSGRKYIDDKHLLRIALFLKEYYTVIQVVERMIRNDKHRSMFDVLQYAYYMIGDYGKVMGVSSMFTRPNATNLFFGFCIDRNFKAARRCLELIDKNEGEYEDVKQEERVDVGRLLEEIVGKCDDEIAVFVADCKQIESEFCRWKELNGRCELSRHFLKDCELVSKSTNVLSTLGVIAGRRDLADNNMMLLRCHLSLSAGVRSMVEKANSGPYDELADTMSIDRRFEYDERSQRLSSNDRECFEDLASIGSRSINDCIKTRKCISNRNGSAGDTGCYESLNDFERDVRLEMIRKYRIEGDATRCAQEIGDMLLKKDWAVLYELAELKAAQGRIGNAKSALKKLLELFPMSSMHYKRAFVRYTELVDTKAAYEHALSVLGDCGRLLLLGAKRFESTEAVKAMSLYIRCVECDKSLCDEAIPRIFHLFSEMSSPSDTSTGARLLKGFVETSIKLLPPYYNQILSRLSHPNTEVVDEICNVVYVLMESYPNETFWKSLIMVNSQVLNTRRRMDGIMSRLCLDNKVVFANIKKVSEMLIEISKCKKNKISMATDFPVFSNMFPAGIVVPNTNVLINGVKNEIEVLNSLQKPKRICFVGEDGRMYYWLCKNQDDLRKDSRFMDLNIIINNMAKKREGEMYIRTYVVIPFNHESGIIEWIEGLNSLKAICEEYYAKEGVSIADVARKFAKNKRVGQKDWMETVLRFPPRFYMWFYNNFSSPFNWLLARNNFTRTYAMMNIVGWFMGLGDRHAENIMFDSKTGDTIHVDLNCIFGKGYEISVPERVPYRLTQNIVDAFGVMRLEGLYNDALGNTLELFLHNKNVLVSNLLSFVYDPLFEWRRKSIEMPKRIIDELNAKLDDLDTSSKCEMLNEEAMSDENLCMMYIGWLPFI</sequence>
<dbReference type="GO" id="GO:0000723">
    <property type="term" value="P:telomere maintenance"/>
    <property type="evidence" value="ECO:0007669"/>
    <property type="project" value="TreeGrafter"/>
</dbReference>
<evidence type="ECO:0000259" key="7">
    <source>
        <dbReference type="PROSITE" id="PS51190"/>
    </source>
</evidence>
<keyword evidence="3" id="KW-0723">Serine/threonine-protein kinase</keyword>
<dbReference type="InterPro" id="IPR000403">
    <property type="entry name" value="PI3/4_kinase_cat_dom"/>
</dbReference>
<keyword evidence="9" id="KW-1185">Reference proteome</keyword>
<gene>
    <name evidence="8" type="ORF">M896_021090</name>
</gene>
<dbReference type="Pfam" id="PF23593">
    <property type="entry name" value="HEAT_ATR"/>
    <property type="match status" value="1"/>
</dbReference>
<evidence type="ECO:0000256" key="1">
    <source>
        <dbReference type="ARBA" id="ARBA00004123"/>
    </source>
</evidence>
<dbReference type="PANTHER" id="PTHR11139:SF69">
    <property type="entry name" value="SERINE_THREONINE-PROTEIN KINASE ATR"/>
    <property type="match status" value="1"/>
</dbReference>
<name>A0A0B2UGV4_9MICR</name>
<keyword evidence="4" id="KW-0227">DNA damage</keyword>
<dbReference type="PROSITE" id="PS50290">
    <property type="entry name" value="PI3_4_KINASE_3"/>
    <property type="match status" value="1"/>
</dbReference>
<dbReference type="GO" id="GO:0004674">
    <property type="term" value="F:protein serine/threonine kinase activity"/>
    <property type="evidence" value="ECO:0007669"/>
    <property type="project" value="UniProtKB-KW"/>
</dbReference>
<dbReference type="GeneID" id="26261204"/>
<accession>A0A0B2UGV4</accession>
<evidence type="ECO:0000313" key="8">
    <source>
        <dbReference type="EMBL" id="KHN70271.1"/>
    </source>
</evidence>
<dbReference type="Gene3D" id="3.30.1010.10">
    <property type="entry name" value="Phosphatidylinositol 3-kinase Catalytic Subunit, Chain A, domain 4"/>
    <property type="match status" value="1"/>
</dbReference>
<evidence type="ECO:0000256" key="5">
    <source>
        <dbReference type="ARBA" id="ARBA00023242"/>
    </source>
</evidence>
<dbReference type="GO" id="GO:0006281">
    <property type="term" value="P:DNA repair"/>
    <property type="evidence" value="ECO:0007669"/>
    <property type="project" value="TreeGrafter"/>
</dbReference>
<dbReference type="PROSITE" id="PS51190">
    <property type="entry name" value="FATC"/>
    <property type="match status" value="1"/>
</dbReference>
<dbReference type="InterPro" id="IPR003152">
    <property type="entry name" value="FATC_dom"/>
</dbReference>
<dbReference type="SMART" id="SM01343">
    <property type="entry name" value="FATC"/>
    <property type="match status" value="1"/>
</dbReference>
<feature type="domain" description="FATC" evidence="7">
    <location>
        <begin position="1821"/>
        <end position="1853"/>
    </location>
</feature>
<dbReference type="HOGENOM" id="CLU_241340_0_0_1"/>
<dbReference type="GO" id="GO:0005694">
    <property type="term" value="C:chromosome"/>
    <property type="evidence" value="ECO:0007669"/>
    <property type="project" value="TreeGrafter"/>
</dbReference>
<dbReference type="PANTHER" id="PTHR11139">
    <property type="entry name" value="ATAXIA TELANGIECTASIA MUTATED ATM -RELATED"/>
    <property type="match status" value="1"/>
</dbReference>
<dbReference type="InterPro" id="IPR057564">
    <property type="entry name" value="HEAT_ATR"/>
</dbReference>
<keyword evidence="8" id="KW-0418">Kinase</keyword>
<dbReference type="Gene3D" id="1.10.1070.11">
    <property type="entry name" value="Phosphatidylinositol 3-/4-kinase, catalytic domain"/>
    <property type="match status" value="1"/>
</dbReference>
<evidence type="ECO:0000259" key="6">
    <source>
        <dbReference type="PROSITE" id="PS50290"/>
    </source>
</evidence>
<comment type="subcellular location">
    <subcellularLocation>
        <location evidence="1">Nucleus</location>
    </subcellularLocation>
</comment>
<dbReference type="Pfam" id="PF00454">
    <property type="entry name" value="PI3_PI4_kinase"/>
    <property type="match status" value="1"/>
</dbReference>
<keyword evidence="5" id="KW-0539">Nucleus</keyword>
<evidence type="ECO:0000256" key="3">
    <source>
        <dbReference type="ARBA" id="ARBA00022527"/>
    </source>
</evidence>
<dbReference type="SUPFAM" id="SSF48371">
    <property type="entry name" value="ARM repeat"/>
    <property type="match status" value="1"/>
</dbReference>
<dbReference type="OrthoDB" id="381190at2759"/>
<protein>
    <submittedName>
        <fullName evidence="8">Protein kinase domain-containing protein</fullName>
    </submittedName>
</protein>
<dbReference type="SUPFAM" id="SSF56112">
    <property type="entry name" value="Protein kinase-like (PK-like)"/>
    <property type="match status" value="1"/>
</dbReference>
<keyword evidence="8" id="KW-0808">Transferase</keyword>
<dbReference type="InterPro" id="IPR016024">
    <property type="entry name" value="ARM-type_fold"/>
</dbReference>
<dbReference type="GO" id="GO:0000077">
    <property type="term" value="P:DNA damage checkpoint signaling"/>
    <property type="evidence" value="ECO:0007669"/>
    <property type="project" value="TreeGrafter"/>
</dbReference>